<dbReference type="GO" id="GO:0008270">
    <property type="term" value="F:zinc ion binding"/>
    <property type="evidence" value="ECO:0007669"/>
    <property type="project" value="UniProtKB-KW"/>
</dbReference>
<feature type="domain" description="RING-type" evidence="6">
    <location>
        <begin position="102"/>
        <end position="144"/>
    </location>
</feature>
<dbReference type="InterPro" id="IPR001841">
    <property type="entry name" value="Znf_RING"/>
</dbReference>
<keyword evidence="1" id="KW-0479">Metal-binding</keyword>
<dbReference type="InterPro" id="IPR013083">
    <property type="entry name" value="Znf_RING/FYVE/PHD"/>
</dbReference>
<reference evidence="7" key="1">
    <citation type="journal article" date="2020" name="Stud. Mycol.">
        <title>101 Dothideomycetes genomes: a test case for predicting lifestyles and emergence of pathogens.</title>
        <authorList>
            <person name="Haridas S."/>
            <person name="Albert R."/>
            <person name="Binder M."/>
            <person name="Bloem J."/>
            <person name="Labutti K."/>
            <person name="Salamov A."/>
            <person name="Andreopoulos B."/>
            <person name="Baker S."/>
            <person name="Barry K."/>
            <person name="Bills G."/>
            <person name="Bluhm B."/>
            <person name="Cannon C."/>
            <person name="Castanera R."/>
            <person name="Culley D."/>
            <person name="Daum C."/>
            <person name="Ezra D."/>
            <person name="Gonzalez J."/>
            <person name="Henrissat B."/>
            <person name="Kuo A."/>
            <person name="Liang C."/>
            <person name="Lipzen A."/>
            <person name="Lutzoni F."/>
            <person name="Magnuson J."/>
            <person name="Mondo S."/>
            <person name="Nolan M."/>
            <person name="Ohm R."/>
            <person name="Pangilinan J."/>
            <person name="Park H.-J."/>
            <person name="Ramirez L."/>
            <person name="Alfaro M."/>
            <person name="Sun H."/>
            <person name="Tritt A."/>
            <person name="Yoshinaga Y."/>
            <person name="Zwiers L.-H."/>
            <person name="Turgeon B."/>
            <person name="Goodwin S."/>
            <person name="Spatafora J."/>
            <person name="Crous P."/>
            <person name="Grigoriev I."/>
        </authorList>
    </citation>
    <scope>NUCLEOTIDE SEQUENCE</scope>
    <source>
        <strain evidence="7">CBS 123094</strain>
    </source>
</reference>
<evidence type="ECO:0000259" key="6">
    <source>
        <dbReference type="PROSITE" id="PS50089"/>
    </source>
</evidence>
<keyword evidence="5" id="KW-1133">Transmembrane helix</keyword>
<dbReference type="SUPFAM" id="SSF57850">
    <property type="entry name" value="RING/U-box"/>
    <property type="match status" value="1"/>
</dbReference>
<dbReference type="OrthoDB" id="8062037at2759"/>
<evidence type="ECO:0000256" key="3">
    <source>
        <dbReference type="ARBA" id="ARBA00022833"/>
    </source>
</evidence>
<dbReference type="AlphaFoldDB" id="A0A6A5VWI1"/>
<keyword evidence="2 4" id="KW-0863">Zinc-finger</keyword>
<feature type="transmembrane region" description="Helical" evidence="5">
    <location>
        <begin position="29"/>
        <end position="52"/>
    </location>
</feature>
<keyword evidence="3" id="KW-0862">Zinc</keyword>
<evidence type="ECO:0000313" key="8">
    <source>
        <dbReference type="Proteomes" id="UP000799779"/>
    </source>
</evidence>
<dbReference type="PROSITE" id="PS50089">
    <property type="entry name" value="ZF_RING_2"/>
    <property type="match status" value="1"/>
</dbReference>
<protein>
    <recommendedName>
        <fullName evidence="6">RING-type domain-containing protein</fullName>
    </recommendedName>
</protein>
<dbReference type="Proteomes" id="UP000799779">
    <property type="component" value="Unassembled WGS sequence"/>
</dbReference>
<evidence type="ECO:0000313" key="7">
    <source>
        <dbReference type="EMBL" id="KAF1994112.1"/>
    </source>
</evidence>
<keyword evidence="5" id="KW-0472">Membrane</keyword>
<keyword evidence="5" id="KW-0812">Transmembrane</keyword>
<dbReference type="GO" id="GO:0016567">
    <property type="term" value="P:protein ubiquitination"/>
    <property type="evidence" value="ECO:0007669"/>
    <property type="project" value="TreeGrafter"/>
</dbReference>
<organism evidence="7 8">
    <name type="scientific">Amniculicola lignicola CBS 123094</name>
    <dbReference type="NCBI Taxonomy" id="1392246"/>
    <lineage>
        <taxon>Eukaryota</taxon>
        <taxon>Fungi</taxon>
        <taxon>Dikarya</taxon>
        <taxon>Ascomycota</taxon>
        <taxon>Pezizomycotina</taxon>
        <taxon>Dothideomycetes</taxon>
        <taxon>Pleosporomycetidae</taxon>
        <taxon>Pleosporales</taxon>
        <taxon>Amniculicolaceae</taxon>
        <taxon>Amniculicola</taxon>
    </lineage>
</organism>
<dbReference type="Gene3D" id="3.30.40.10">
    <property type="entry name" value="Zinc/RING finger domain, C3HC4 (zinc finger)"/>
    <property type="match status" value="1"/>
</dbReference>
<evidence type="ECO:0000256" key="4">
    <source>
        <dbReference type="PROSITE-ProRule" id="PRU00175"/>
    </source>
</evidence>
<evidence type="ECO:0000256" key="1">
    <source>
        <dbReference type="ARBA" id="ARBA00022723"/>
    </source>
</evidence>
<dbReference type="SMART" id="SM00184">
    <property type="entry name" value="RING"/>
    <property type="match status" value="1"/>
</dbReference>
<dbReference type="EMBL" id="ML977670">
    <property type="protein sequence ID" value="KAF1994112.1"/>
    <property type="molecule type" value="Genomic_DNA"/>
</dbReference>
<sequence length="155" mass="17725">MAPALPSSSNPLLVVDARYDHPSNVPYKALIGSGIGLCLFVLILVCVGVYLAGHELEPEIKPNVRLELLEEAIPSILFSKWYEHDRDNHPHWWHVNPEDQDCVICLDVIKPKDYIRALNCRHIYHKRCFDRWFVDSHEYCPLCHSPVLSAEDGVA</sequence>
<evidence type="ECO:0000256" key="5">
    <source>
        <dbReference type="SAM" id="Phobius"/>
    </source>
</evidence>
<proteinExistence type="predicted"/>
<gene>
    <name evidence="7" type="ORF">P154DRAFT_39274</name>
</gene>
<dbReference type="PANTHER" id="PTHR45969">
    <property type="entry name" value="RING ZINC FINGER PROTEIN-RELATED"/>
    <property type="match status" value="1"/>
</dbReference>
<accession>A0A6A5VWI1</accession>
<dbReference type="Pfam" id="PF13639">
    <property type="entry name" value="zf-RING_2"/>
    <property type="match status" value="1"/>
</dbReference>
<dbReference type="GO" id="GO:0061630">
    <property type="term" value="F:ubiquitin protein ligase activity"/>
    <property type="evidence" value="ECO:0007669"/>
    <property type="project" value="TreeGrafter"/>
</dbReference>
<name>A0A6A5VWI1_9PLEO</name>
<evidence type="ECO:0000256" key="2">
    <source>
        <dbReference type="ARBA" id="ARBA00022771"/>
    </source>
</evidence>
<keyword evidence="8" id="KW-1185">Reference proteome</keyword>
<dbReference type="PANTHER" id="PTHR45969:SF69">
    <property type="entry name" value="FINGER DOMAIN PROTEIN, PUTATIVE (AFU_ORTHOLOGUE AFUA_3G12190)-RELATED"/>
    <property type="match status" value="1"/>
</dbReference>